<gene>
    <name evidence="12" type="ORF">SEMRO_897_G217510.1</name>
</gene>
<evidence type="ECO:0000256" key="2">
    <source>
        <dbReference type="ARBA" id="ARBA00005464"/>
    </source>
</evidence>
<evidence type="ECO:0000259" key="11">
    <source>
        <dbReference type="Pfam" id="PF05698"/>
    </source>
</evidence>
<comment type="catalytic activity">
    <reaction evidence="1">
        <text>[protein]-peptidylproline (omega=180) = [protein]-peptidylproline (omega=0)</text>
        <dbReference type="Rhea" id="RHEA:16237"/>
        <dbReference type="Rhea" id="RHEA-COMP:10747"/>
        <dbReference type="Rhea" id="RHEA-COMP:10748"/>
        <dbReference type="ChEBI" id="CHEBI:83833"/>
        <dbReference type="ChEBI" id="CHEBI:83834"/>
        <dbReference type="EC" id="5.2.1.8"/>
    </reaction>
</comment>
<evidence type="ECO:0000256" key="7">
    <source>
        <dbReference type="ARBA" id="ARBA00024849"/>
    </source>
</evidence>
<dbReference type="FunFam" id="3.30.70.1050:FF:000004">
    <property type="entry name" value="Trigger factor"/>
    <property type="match status" value="1"/>
</dbReference>
<dbReference type="InterPro" id="IPR008881">
    <property type="entry name" value="Trigger_fac_ribosome-bd_bac"/>
</dbReference>
<reference evidence="12" key="1">
    <citation type="submission" date="2020-06" db="EMBL/GenBank/DDBJ databases">
        <authorList>
            <consortium name="Plant Systems Biology data submission"/>
        </authorList>
    </citation>
    <scope>NUCLEOTIDE SEQUENCE</scope>
    <source>
        <strain evidence="12">D6</strain>
    </source>
</reference>
<dbReference type="PANTHER" id="PTHR30560">
    <property type="entry name" value="TRIGGER FACTOR CHAPERONE AND PEPTIDYL-PROLYL CIS/TRANS ISOMERASE"/>
    <property type="match status" value="1"/>
</dbReference>
<feature type="domain" description="Trigger factor C-terminal" evidence="11">
    <location>
        <begin position="341"/>
        <end position="497"/>
    </location>
</feature>
<evidence type="ECO:0000256" key="5">
    <source>
        <dbReference type="ARBA" id="ARBA00023186"/>
    </source>
</evidence>
<feature type="domain" description="PPIase FKBP-type" evidence="9">
    <location>
        <begin position="231"/>
        <end position="317"/>
    </location>
</feature>
<dbReference type="Pfam" id="PF05698">
    <property type="entry name" value="Trigger_C"/>
    <property type="match status" value="1"/>
</dbReference>
<keyword evidence="13" id="KW-1185">Reference proteome</keyword>
<keyword evidence="4" id="KW-0697">Rotamase</keyword>
<comment type="similarity">
    <text evidence="2">Belongs to the FKBP-type PPIase family. Tig subfamily.</text>
</comment>
<dbReference type="Gene3D" id="3.10.50.40">
    <property type="match status" value="1"/>
</dbReference>
<keyword evidence="8" id="KW-0732">Signal</keyword>
<dbReference type="InterPro" id="IPR027304">
    <property type="entry name" value="Trigger_fact/SurA_dom_sf"/>
</dbReference>
<dbReference type="SUPFAM" id="SSF54534">
    <property type="entry name" value="FKBP-like"/>
    <property type="match status" value="1"/>
</dbReference>
<feature type="domain" description="Trigger factor ribosome-binding bacterial" evidence="10">
    <location>
        <begin position="47"/>
        <end position="181"/>
    </location>
</feature>
<feature type="signal peptide" evidence="8">
    <location>
        <begin position="1"/>
        <end position="22"/>
    </location>
</feature>
<comment type="caution">
    <text evidence="12">The sequence shown here is derived from an EMBL/GenBank/DDBJ whole genome shotgun (WGS) entry which is preliminary data.</text>
</comment>
<proteinExistence type="inferred from homology"/>
<dbReference type="GO" id="GO:0003755">
    <property type="term" value="F:peptidyl-prolyl cis-trans isomerase activity"/>
    <property type="evidence" value="ECO:0007669"/>
    <property type="project" value="UniProtKB-KW"/>
</dbReference>
<dbReference type="Pfam" id="PF05697">
    <property type="entry name" value="Trigger_N"/>
    <property type="match status" value="1"/>
</dbReference>
<dbReference type="InterPro" id="IPR046357">
    <property type="entry name" value="PPIase_dom_sf"/>
</dbReference>
<dbReference type="InterPro" id="IPR036611">
    <property type="entry name" value="Trigger_fac_ribosome-bd_sf"/>
</dbReference>
<evidence type="ECO:0000313" key="12">
    <source>
        <dbReference type="EMBL" id="CAB9517986.1"/>
    </source>
</evidence>
<sequence>MKFPTRAVSLLWLVSTSTTSTAFVPHATSRFGVSTRLFQSSSAGTESSIKHLPESAVELTVTAPGKATKAAYDKACSEISQNIEIPGFRKGSKIPAQILEQAIRQNSADGQQGGKHPLKAQAITALINQLVEPTLKEHQLDPIGQPSMVVPVEEMVESFQPGEDLTIQVKCDVWPEIVWKESDTPDKAVYKGLKGSYSRKPFDQAKMDKALDDLKERYASLEKITDDSHTLQMGDACTVNMEGFMANPDGTKGEPLPNAASGDRVEVVLGEGRYMEGLVEGLIGAKVDDTVQVSVAFPDKLRDKTLAGKQAIFDVTVLEASKRTVPELTDEFAAKVKAGLTAESLQAELRKAVDEEDAKEFRGARNAALSKALAETVEVDIPDTLVTNQAREKFALMMTEMRDNGVSDEEIKNQIKPENFLKYKDIVKGDIIRDFRVSMATDEIARIEGIEVPDYQVEEQLEAIRKDAAQEGEEIDDNSIRGKVEATLQRQAVMDFLADNADLDVQYKEEEFDAQLMEKLAEESLARLEKEKESSAVDAEIVE</sequence>
<keyword evidence="5" id="KW-0143">Chaperone</keyword>
<accession>A0A9N8EAT2</accession>
<dbReference type="GO" id="GO:0044183">
    <property type="term" value="F:protein folding chaperone"/>
    <property type="evidence" value="ECO:0007669"/>
    <property type="project" value="TreeGrafter"/>
</dbReference>
<dbReference type="OrthoDB" id="3366at2759"/>
<evidence type="ECO:0000313" key="13">
    <source>
        <dbReference type="Proteomes" id="UP001153069"/>
    </source>
</evidence>
<dbReference type="GO" id="GO:0015031">
    <property type="term" value="P:protein transport"/>
    <property type="evidence" value="ECO:0007669"/>
    <property type="project" value="InterPro"/>
</dbReference>
<organism evidence="12 13">
    <name type="scientific">Seminavis robusta</name>
    <dbReference type="NCBI Taxonomy" id="568900"/>
    <lineage>
        <taxon>Eukaryota</taxon>
        <taxon>Sar</taxon>
        <taxon>Stramenopiles</taxon>
        <taxon>Ochrophyta</taxon>
        <taxon>Bacillariophyta</taxon>
        <taxon>Bacillariophyceae</taxon>
        <taxon>Bacillariophycidae</taxon>
        <taxon>Naviculales</taxon>
        <taxon>Naviculaceae</taxon>
        <taxon>Seminavis</taxon>
    </lineage>
</organism>
<dbReference type="InterPro" id="IPR005215">
    <property type="entry name" value="Trig_fac"/>
</dbReference>
<dbReference type="PANTHER" id="PTHR30560:SF3">
    <property type="entry name" value="TRIGGER FACTOR-LIKE PROTEIN TIG, CHLOROPLASTIC"/>
    <property type="match status" value="1"/>
</dbReference>
<dbReference type="GO" id="GO:0043022">
    <property type="term" value="F:ribosome binding"/>
    <property type="evidence" value="ECO:0007669"/>
    <property type="project" value="TreeGrafter"/>
</dbReference>
<dbReference type="Gene3D" id="1.10.3120.10">
    <property type="entry name" value="Trigger factor, C-terminal domain"/>
    <property type="match status" value="1"/>
</dbReference>
<dbReference type="EMBL" id="CAICTM010000895">
    <property type="protein sequence ID" value="CAB9517986.1"/>
    <property type="molecule type" value="Genomic_DNA"/>
</dbReference>
<evidence type="ECO:0000259" key="9">
    <source>
        <dbReference type="Pfam" id="PF00254"/>
    </source>
</evidence>
<dbReference type="GO" id="GO:0051083">
    <property type="term" value="P:'de novo' cotranslational protein folding"/>
    <property type="evidence" value="ECO:0007669"/>
    <property type="project" value="TreeGrafter"/>
</dbReference>
<dbReference type="InterPro" id="IPR037041">
    <property type="entry name" value="Trigger_fac_C_sf"/>
</dbReference>
<dbReference type="AlphaFoldDB" id="A0A9N8EAT2"/>
<evidence type="ECO:0000256" key="8">
    <source>
        <dbReference type="SAM" id="SignalP"/>
    </source>
</evidence>
<evidence type="ECO:0000256" key="1">
    <source>
        <dbReference type="ARBA" id="ARBA00000971"/>
    </source>
</evidence>
<evidence type="ECO:0000256" key="3">
    <source>
        <dbReference type="ARBA" id="ARBA00013194"/>
    </source>
</evidence>
<evidence type="ECO:0000256" key="6">
    <source>
        <dbReference type="ARBA" id="ARBA00023235"/>
    </source>
</evidence>
<dbReference type="Proteomes" id="UP001153069">
    <property type="component" value="Unassembled WGS sequence"/>
</dbReference>
<dbReference type="InterPro" id="IPR001179">
    <property type="entry name" value="PPIase_FKBP_dom"/>
</dbReference>
<dbReference type="Pfam" id="PF00254">
    <property type="entry name" value="FKBP_C"/>
    <property type="match status" value="1"/>
</dbReference>
<dbReference type="HAMAP" id="MF_00303">
    <property type="entry name" value="Trigger_factor_Tig"/>
    <property type="match status" value="1"/>
</dbReference>
<dbReference type="SUPFAM" id="SSF109998">
    <property type="entry name" value="Triger factor/SurA peptide-binding domain-like"/>
    <property type="match status" value="1"/>
</dbReference>
<evidence type="ECO:0000256" key="4">
    <source>
        <dbReference type="ARBA" id="ARBA00023110"/>
    </source>
</evidence>
<dbReference type="InterPro" id="IPR008880">
    <property type="entry name" value="Trigger_fac_C"/>
</dbReference>
<feature type="chain" id="PRO_5040138438" description="peptidylprolyl isomerase" evidence="8">
    <location>
        <begin position="23"/>
        <end position="543"/>
    </location>
</feature>
<dbReference type="NCBIfam" id="TIGR00115">
    <property type="entry name" value="tig"/>
    <property type="match status" value="1"/>
</dbReference>
<protein>
    <recommendedName>
        <fullName evidence="3">peptidylprolyl isomerase</fullName>
        <ecNumber evidence="3">5.2.1.8</ecNumber>
    </recommendedName>
</protein>
<dbReference type="SUPFAM" id="SSF102735">
    <property type="entry name" value="Trigger factor ribosome-binding domain"/>
    <property type="match status" value="1"/>
</dbReference>
<name>A0A9N8EAT2_9STRA</name>
<dbReference type="GO" id="GO:0043335">
    <property type="term" value="P:protein unfolding"/>
    <property type="evidence" value="ECO:0007669"/>
    <property type="project" value="TreeGrafter"/>
</dbReference>
<comment type="function">
    <text evidence="7">Involved in protein export. Acts as a chaperone by maintaining the newly synthesized protein in an open conformation. Functions as a peptidyl-prolyl cis-trans isomerase.</text>
</comment>
<dbReference type="EC" id="5.2.1.8" evidence="3"/>
<evidence type="ECO:0000259" key="10">
    <source>
        <dbReference type="Pfam" id="PF05697"/>
    </source>
</evidence>
<keyword evidence="6" id="KW-0413">Isomerase</keyword>
<dbReference type="Gene3D" id="3.30.70.1050">
    <property type="entry name" value="Trigger factor ribosome-binding domain"/>
    <property type="match status" value="1"/>
</dbReference>